<dbReference type="PROSITE" id="PS51257">
    <property type="entry name" value="PROKAR_LIPOPROTEIN"/>
    <property type="match status" value="1"/>
</dbReference>
<evidence type="ECO:0000313" key="2">
    <source>
        <dbReference type="Proteomes" id="UP001501367"/>
    </source>
</evidence>
<dbReference type="EMBL" id="BAABDT010000003">
    <property type="protein sequence ID" value="GAA3738046.1"/>
    <property type="molecule type" value="Genomic_DNA"/>
</dbReference>
<keyword evidence="2" id="KW-1185">Reference proteome</keyword>
<gene>
    <name evidence="1" type="ORF">GCM10022422_21800</name>
</gene>
<sequence>MKKLITLFLGLTILSCSSEDQVNQDVASSKETSASVLDGKMLSFKNEESFIKEYSDLALLDSKGLQDWITSKGVNSLSKVSDESTAMEDDVLSETRVIYSDALEAVLNTESKVKIGGKVLWLNGRDFYILSENEINKSPKELISIKENLVVYGQLLSVSKSTKDLTSRYVIPNENRIKTFVTDEGSFNVPGMRYRHVLDLYNETVLLNNVVYSSKMFLRSLMQYRSCSTWRCTWKTESTPMQVDGSNISANSLFWNASLVMDSSVSGSKTFLLATWTPKAPYGEQTWYQNFEVSGNFKIYVVNAWHEIPLSWY</sequence>
<accession>A0ABP7FFW7</accession>
<name>A0ABP7FFW7_9FLAO</name>
<protein>
    <recommendedName>
        <fullName evidence="3">DUF5689 domain-containing protein</fullName>
    </recommendedName>
</protein>
<dbReference type="Proteomes" id="UP001501367">
    <property type="component" value="Unassembled WGS sequence"/>
</dbReference>
<organism evidence="1 2">
    <name type="scientific">Flavobacterium ginsengisoli</name>
    <dbReference type="NCBI Taxonomy" id="871694"/>
    <lineage>
        <taxon>Bacteria</taxon>
        <taxon>Pseudomonadati</taxon>
        <taxon>Bacteroidota</taxon>
        <taxon>Flavobacteriia</taxon>
        <taxon>Flavobacteriales</taxon>
        <taxon>Flavobacteriaceae</taxon>
        <taxon>Flavobacterium</taxon>
    </lineage>
</organism>
<evidence type="ECO:0008006" key="3">
    <source>
        <dbReference type="Google" id="ProtNLM"/>
    </source>
</evidence>
<reference evidence="2" key="1">
    <citation type="journal article" date="2019" name="Int. J. Syst. Evol. Microbiol.">
        <title>The Global Catalogue of Microorganisms (GCM) 10K type strain sequencing project: providing services to taxonomists for standard genome sequencing and annotation.</title>
        <authorList>
            <consortium name="The Broad Institute Genomics Platform"/>
            <consortium name="The Broad Institute Genome Sequencing Center for Infectious Disease"/>
            <person name="Wu L."/>
            <person name="Ma J."/>
        </authorList>
    </citation>
    <scope>NUCLEOTIDE SEQUENCE [LARGE SCALE GENOMIC DNA]</scope>
    <source>
        <strain evidence="2">JCM 17336</strain>
    </source>
</reference>
<comment type="caution">
    <text evidence="1">The sequence shown here is derived from an EMBL/GenBank/DDBJ whole genome shotgun (WGS) entry which is preliminary data.</text>
</comment>
<proteinExistence type="predicted"/>
<evidence type="ECO:0000313" key="1">
    <source>
        <dbReference type="EMBL" id="GAA3738046.1"/>
    </source>
</evidence>